<keyword evidence="2" id="KW-1133">Transmembrane helix</keyword>
<dbReference type="CDD" id="cd00060">
    <property type="entry name" value="FHA"/>
    <property type="match status" value="1"/>
</dbReference>
<feature type="transmembrane region" description="Helical" evidence="2">
    <location>
        <begin position="212"/>
        <end position="235"/>
    </location>
</feature>
<feature type="transmembrane region" description="Helical" evidence="2">
    <location>
        <begin position="142"/>
        <end position="168"/>
    </location>
</feature>
<feature type="transmembrane region" description="Helical" evidence="2">
    <location>
        <begin position="247"/>
        <end position="268"/>
    </location>
</feature>
<proteinExistence type="predicted"/>
<comment type="caution">
    <text evidence="4">The sequence shown here is derived from an EMBL/GenBank/DDBJ whole genome shotgun (WGS) entry which is preliminary data.</text>
</comment>
<reference evidence="4" key="1">
    <citation type="submission" date="2022-08" db="EMBL/GenBank/DDBJ databases">
        <title>Draft genome sequencing of Roseisolibacter agri AW1220.</title>
        <authorList>
            <person name="Tobiishi Y."/>
            <person name="Tonouchi A."/>
        </authorList>
    </citation>
    <scope>NUCLEOTIDE SEQUENCE</scope>
    <source>
        <strain evidence="4">AW1220</strain>
    </source>
</reference>
<evidence type="ECO:0000256" key="1">
    <source>
        <dbReference type="SAM" id="MobiDB-lite"/>
    </source>
</evidence>
<feature type="domain" description="FHA" evidence="3">
    <location>
        <begin position="22"/>
        <end position="72"/>
    </location>
</feature>
<keyword evidence="5" id="KW-1185">Reference proteome</keyword>
<feature type="transmembrane region" description="Helical" evidence="2">
    <location>
        <begin position="180"/>
        <end position="200"/>
    </location>
</feature>
<dbReference type="InterPro" id="IPR032030">
    <property type="entry name" value="YscD_cytoplasmic_dom"/>
</dbReference>
<evidence type="ECO:0000313" key="5">
    <source>
        <dbReference type="Proteomes" id="UP001161325"/>
    </source>
</evidence>
<name>A0AA37Q042_9BACT</name>
<feature type="region of interest" description="Disordered" evidence="1">
    <location>
        <begin position="340"/>
        <end position="362"/>
    </location>
</feature>
<protein>
    <recommendedName>
        <fullName evidence="3">FHA domain-containing protein</fullName>
    </recommendedName>
</protein>
<dbReference type="SUPFAM" id="SSF49879">
    <property type="entry name" value="SMAD/FHA domain"/>
    <property type="match status" value="1"/>
</dbReference>
<accession>A0AA37Q042</accession>
<evidence type="ECO:0000256" key="2">
    <source>
        <dbReference type="SAM" id="Phobius"/>
    </source>
</evidence>
<keyword evidence="2" id="KW-0472">Membrane</keyword>
<evidence type="ECO:0000313" key="4">
    <source>
        <dbReference type="EMBL" id="GLC23934.1"/>
    </source>
</evidence>
<dbReference type="PROSITE" id="PS50006">
    <property type="entry name" value="FHA_DOMAIN"/>
    <property type="match status" value="1"/>
</dbReference>
<sequence length="362" mass="37337">MILEVERADGARSWHRLRSLPLHVGRGYANDVILDDPYVDARHVLLTRDAVGVLVLQDLGSVNGVVADGATVRGQPLVVEPGREVRVGRTTLRFRAADEAVAPALVDASPIAPVAALPLPRTDVPPAPLPAPTRARAGVDALGAWITTPVGSLALVVVAMGAFAFNGWLGSSARASASDAFGGAFAFAAMGALWAGAWALAGRVAVHRLRFVGHVGVAAAGALGALATSIAIGWLTFLFPDRTAVELLSSVLVTALVVAVIAGHLALASTLAPRRRWRNAGIAVGVIIGIGALASLAGDDDAFSDVPSYPGVLKPMPAAWVPTQSVDEFGSVMRELRKDADELAAQQAPERESAPPADSAGR</sequence>
<dbReference type="EMBL" id="BRXS01000001">
    <property type="protein sequence ID" value="GLC23934.1"/>
    <property type="molecule type" value="Genomic_DNA"/>
</dbReference>
<evidence type="ECO:0000259" key="3">
    <source>
        <dbReference type="PROSITE" id="PS50006"/>
    </source>
</evidence>
<dbReference type="Proteomes" id="UP001161325">
    <property type="component" value="Unassembled WGS sequence"/>
</dbReference>
<dbReference type="AlphaFoldDB" id="A0AA37Q042"/>
<gene>
    <name evidence="4" type="ORF">rosag_04470</name>
</gene>
<feature type="transmembrane region" description="Helical" evidence="2">
    <location>
        <begin position="280"/>
        <end position="298"/>
    </location>
</feature>
<keyword evidence="2" id="KW-0812">Transmembrane</keyword>
<dbReference type="Pfam" id="PF16697">
    <property type="entry name" value="Yop-YscD_cpl"/>
    <property type="match status" value="1"/>
</dbReference>
<dbReference type="InterPro" id="IPR008984">
    <property type="entry name" value="SMAD_FHA_dom_sf"/>
</dbReference>
<dbReference type="Gene3D" id="2.60.200.20">
    <property type="match status" value="1"/>
</dbReference>
<organism evidence="4 5">
    <name type="scientific">Roseisolibacter agri</name>
    <dbReference type="NCBI Taxonomy" id="2014610"/>
    <lineage>
        <taxon>Bacteria</taxon>
        <taxon>Pseudomonadati</taxon>
        <taxon>Gemmatimonadota</taxon>
        <taxon>Gemmatimonadia</taxon>
        <taxon>Gemmatimonadales</taxon>
        <taxon>Gemmatimonadaceae</taxon>
        <taxon>Roseisolibacter</taxon>
    </lineage>
</organism>
<dbReference type="InterPro" id="IPR000253">
    <property type="entry name" value="FHA_dom"/>
</dbReference>